<evidence type="ECO:0000256" key="1">
    <source>
        <dbReference type="ARBA" id="ARBA00004123"/>
    </source>
</evidence>
<evidence type="ECO:0000256" key="5">
    <source>
        <dbReference type="ARBA" id="ARBA00022833"/>
    </source>
</evidence>
<evidence type="ECO:0000256" key="4">
    <source>
        <dbReference type="ARBA" id="ARBA00022771"/>
    </source>
</evidence>
<evidence type="ECO:0000256" key="2">
    <source>
        <dbReference type="ARBA" id="ARBA00022723"/>
    </source>
</evidence>
<keyword evidence="3" id="KW-0677">Repeat</keyword>
<keyword evidence="10" id="KW-1185">Reference proteome</keyword>
<keyword evidence="2" id="KW-0479">Metal-binding</keyword>
<dbReference type="GO" id="GO:0008270">
    <property type="term" value="F:zinc ion binding"/>
    <property type="evidence" value="ECO:0007669"/>
    <property type="project" value="UniProtKB-KW"/>
</dbReference>
<evidence type="ECO:0000313" key="10">
    <source>
        <dbReference type="Proteomes" id="UP000548317"/>
    </source>
</evidence>
<dbReference type="AlphaFoldDB" id="A0A7K8FJ71"/>
<reference evidence="9 10" key="1">
    <citation type="submission" date="2019-09" db="EMBL/GenBank/DDBJ databases">
        <title>Bird 10,000 Genomes (B10K) Project - Family phase.</title>
        <authorList>
            <person name="Zhang G."/>
        </authorList>
    </citation>
    <scope>NUCLEOTIDE SEQUENCE [LARGE SCALE GENOMIC DNA]</scope>
    <source>
        <strain evidence="9">B10K-DU-029-33</strain>
        <tissue evidence="9">Heart</tissue>
    </source>
</reference>
<evidence type="ECO:0000256" key="7">
    <source>
        <dbReference type="PROSITE-ProRule" id="PRU00042"/>
    </source>
</evidence>
<feature type="non-terminal residue" evidence="9">
    <location>
        <position position="1"/>
    </location>
</feature>
<dbReference type="InterPro" id="IPR013087">
    <property type="entry name" value="Znf_C2H2_type"/>
</dbReference>
<feature type="non-terminal residue" evidence="9">
    <location>
        <position position="56"/>
    </location>
</feature>
<comment type="subcellular location">
    <subcellularLocation>
        <location evidence="1">Nucleus</location>
    </subcellularLocation>
</comment>
<dbReference type="GO" id="GO:0005634">
    <property type="term" value="C:nucleus"/>
    <property type="evidence" value="ECO:0007669"/>
    <property type="project" value="UniProtKB-SubCell"/>
</dbReference>
<keyword evidence="5" id="KW-0862">Zinc</keyword>
<dbReference type="GO" id="GO:0000978">
    <property type="term" value="F:RNA polymerase II cis-regulatory region sequence-specific DNA binding"/>
    <property type="evidence" value="ECO:0007669"/>
    <property type="project" value="TreeGrafter"/>
</dbReference>
<dbReference type="EMBL" id="VZTI01003769">
    <property type="protein sequence ID" value="NXB63671.1"/>
    <property type="molecule type" value="Genomic_DNA"/>
</dbReference>
<dbReference type="InterPro" id="IPR036236">
    <property type="entry name" value="Znf_C2H2_sf"/>
</dbReference>
<sequence>SFNQSSNLIHHQRIHTGECLHKCPECGKLFNHNSQLIIHQRIHTRETPYECCACGK</sequence>
<dbReference type="GO" id="GO:0000981">
    <property type="term" value="F:DNA-binding transcription factor activity, RNA polymerase II-specific"/>
    <property type="evidence" value="ECO:0007669"/>
    <property type="project" value="TreeGrafter"/>
</dbReference>
<gene>
    <name evidence="9" type="primary">Zkscan1_3</name>
    <name evidence="9" type="ORF">STRCIN_R13289</name>
</gene>
<keyword evidence="6" id="KW-0539">Nucleus</keyword>
<dbReference type="PANTHER" id="PTHR23226:SF416">
    <property type="entry name" value="FI01424P"/>
    <property type="match status" value="1"/>
</dbReference>
<organism evidence="9 10">
    <name type="scientific">Struthidea cinerea</name>
    <dbReference type="NCBI Taxonomy" id="181839"/>
    <lineage>
        <taxon>Eukaryota</taxon>
        <taxon>Metazoa</taxon>
        <taxon>Chordata</taxon>
        <taxon>Craniata</taxon>
        <taxon>Vertebrata</taxon>
        <taxon>Euteleostomi</taxon>
        <taxon>Archelosauria</taxon>
        <taxon>Archosauria</taxon>
        <taxon>Dinosauria</taxon>
        <taxon>Saurischia</taxon>
        <taxon>Theropoda</taxon>
        <taxon>Coelurosauria</taxon>
        <taxon>Aves</taxon>
        <taxon>Neognathae</taxon>
        <taxon>Neoaves</taxon>
        <taxon>Telluraves</taxon>
        <taxon>Australaves</taxon>
        <taxon>Passeriformes</taxon>
        <taxon>Corvoidea</taxon>
        <taxon>Corcoracidae</taxon>
        <taxon>Struthidea</taxon>
    </lineage>
</organism>
<dbReference type="Pfam" id="PF00096">
    <property type="entry name" value="zf-C2H2"/>
    <property type="match status" value="1"/>
</dbReference>
<dbReference type="PANTHER" id="PTHR23226">
    <property type="entry name" value="ZINC FINGER AND SCAN DOMAIN-CONTAINING"/>
    <property type="match status" value="1"/>
</dbReference>
<dbReference type="FunFam" id="3.30.160.60:FF:002343">
    <property type="entry name" value="Zinc finger protein 33A"/>
    <property type="match status" value="1"/>
</dbReference>
<dbReference type="Gene3D" id="3.30.160.60">
    <property type="entry name" value="Classic Zinc Finger"/>
    <property type="match status" value="2"/>
</dbReference>
<name>A0A7K8FJ71_9CORV</name>
<evidence type="ECO:0000256" key="6">
    <source>
        <dbReference type="ARBA" id="ARBA00023242"/>
    </source>
</evidence>
<accession>A0A7K8FJ71</accession>
<comment type="caution">
    <text evidence="9">The sequence shown here is derived from an EMBL/GenBank/DDBJ whole genome shotgun (WGS) entry which is preliminary data.</text>
</comment>
<evidence type="ECO:0000256" key="3">
    <source>
        <dbReference type="ARBA" id="ARBA00022737"/>
    </source>
</evidence>
<evidence type="ECO:0000259" key="8">
    <source>
        <dbReference type="PROSITE" id="PS50157"/>
    </source>
</evidence>
<dbReference type="PROSITE" id="PS50157">
    <property type="entry name" value="ZINC_FINGER_C2H2_2"/>
    <property type="match status" value="1"/>
</dbReference>
<feature type="domain" description="C2H2-type" evidence="8">
    <location>
        <begin position="21"/>
        <end position="48"/>
    </location>
</feature>
<protein>
    <submittedName>
        <fullName evidence="9">ZKSC1 protein</fullName>
    </submittedName>
</protein>
<keyword evidence="4 7" id="KW-0863">Zinc-finger</keyword>
<proteinExistence type="predicted"/>
<dbReference type="SUPFAM" id="SSF57667">
    <property type="entry name" value="beta-beta-alpha zinc fingers"/>
    <property type="match status" value="1"/>
</dbReference>
<dbReference type="Proteomes" id="UP000548317">
    <property type="component" value="Unassembled WGS sequence"/>
</dbReference>
<dbReference type="SMART" id="SM00355">
    <property type="entry name" value="ZnF_C2H2"/>
    <property type="match status" value="1"/>
</dbReference>
<evidence type="ECO:0000313" key="9">
    <source>
        <dbReference type="EMBL" id="NXB63671.1"/>
    </source>
</evidence>
<dbReference type="PROSITE" id="PS00028">
    <property type="entry name" value="ZINC_FINGER_C2H2_1"/>
    <property type="match status" value="1"/>
</dbReference>